<accession>A0A1A9KJG1</accession>
<dbReference type="Pfam" id="PF02423">
    <property type="entry name" value="OCD_Mu_crystall"/>
    <property type="match status" value="1"/>
</dbReference>
<evidence type="ECO:0000313" key="2">
    <source>
        <dbReference type="EMBL" id="ANI17727.1"/>
    </source>
</evidence>
<evidence type="ECO:0000256" key="1">
    <source>
        <dbReference type="ARBA" id="ARBA00008903"/>
    </source>
</evidence>
<name>A0A1A9KJG1_9PSED</name>
<dbReference type="InterPro" id="IPR036291">
    <property type="entry name" value="NAD(P)-bd_dom_sf"/>
</dbReference>
<dbReference type="AlphaFoldDB" id="A0A1A9KJG1"/>
<dbReference type="Gene3D" id="3.40.50.720">
    <property type="entry name" value="NAD(P)-binding Rossmann-like Domain"/>
    <property type="match status" value="1"/>
</dbReference>
<dbReference type="Proteomes" id="UP000077748">
    <property type="component" value="Chromosome"/>
</dbReference>
<reference evidence="2 3" key="1">
    <citation type="submission" date="2016-05" db="EMBL/GenBank/DDBJ databases">
        <title>Genome Sequence of Pseudomonas citronellolis Strain SJTE-3, an Estrogens and Persistent Organic Pollutants degradation strain.</title>
        <authorList>
            <person name="Liang R."/>
        </authorList>
    </citation>
    <scope>NUCLEOTIDE SEQUENCE [LARGE SCALE GENOMIC DNA]</scope>
    <source>
        <strain evidence="2 3">SJTE-3</strain>
    </source>
</reference>
<dbReference type="NCBIfam" id="NF004793">
    <property type="entry name" value="PRK06141.1"/>
    <property type="match status" value="1"/>
</dbReference>
<gene>
    <name evidence="2" type="ORF">A9C11_28705</name>
</gene>
<proteinExistence type="inferred from homology"/>
<dbReference type="PANTHER" id="PTHR13812">
    <property type="entry name" value="KETIMINE REDUCTASE MU-CRYSTALLIN"/>
    <property type="match status" value="1"/>
</dbReference>
<dbReference type="GO" id="GO:0005737">
    <property type="term" value="C:cytoplasm"/>
    <property type="evidence" value="ECO:0007669"/>
    <property type="project" value="TreeGrafter"/>
</dbReference>
<dbReference type="SUPFAM" id="SSF51735">
    <property type="entry name" value="NAD(P)-binding Rossmann-fold domains"/>
    <property type="match status" value="1"/>
</dbReference>
<dbReference type="FunFam" id="3.40.50.720:FF:000311">
    <property type="entry name" value="Ornithine cyclodeaminase"/>
    <property type="match status" value="1"/>
</dbReference>
<dbReference type="PANTHER" id="PTHR13812:SF19">
    <property type="entry name" value="KETIMINE REDUCTASE MU-CRYSTALLIN"/>
    <property type="match status" value="1"/>
</dbReference>
<sequence length="310" mass="33075">MQNVRFLTNADVAERLAYPQLIEALRQGLAGTCEAPVRGCHALPDNATLLTMPVWRPGQDIGVKLVTVFPGNGARGLPAVAALFCLFDGVDGRPLALLEASELTARRTACTSALAADHLARRDAERLLIVGSGTLAPHMVRAHCAVRDYTDVAVWGRHPSKVAALVERLAGEGYPVRACEDLAAGVAAADTISCVTTSREPLVRGEWLRPGSHLDLVGAFLPSMRETDSEAVRRARIVVDTREGALEEAGDLLIPLAEGAIAESAIHTQLGDLLQGRGLRRDDQEITLFKSVGYALEDLIAARLLVEQGG</sequence>
<protein>
    <submittedName>
        <fullName evidence="2">Ornithine cyclodeaminase</fullName>
    </submittedName>
</protein>
<dbReference type="InterPro" id="IPR023401">
    <property type="entry name" value="ODC_N"/>
</dbReference>
<dbReference type="InterPro" id="IPR003462">
    <property type="entry name" value="ODC_Mu_crystall"/>
</dbReference>
<organism evidence="2 3">
    <name type="scientific">Pseudomonas citronellolis</name>
    <dbReference type="NCBI Taxonomy" id="53408"/>
    <lineage>
        <taxon>Bacteria</taxon>
        <taxon>Pseudomonadati</taxon>
        <taxon>Pseudomonadota</taxon>
        <taxon>Gammaproteobacteria</taxon>
        <taxon>Pseudomonadales</taxon>
        <taxon>Pseudomonadaceae</taxon>
        <taxon>Pseudomonas</taxon>
    </lineage>
</organism>
<dbReference type="GO" id="GO:0016491">
    <property type="term" value="F:oxidoreductase activity"/>
    <property type="evidence" value="ECO:0007669"/>
    <property type="project" value="UniProtKB-ARBA"/>
</dbReference>
<dbReference type="EMBL" id="CP015878">
    <property type="protein sequence ID" value="ANI17727.1"/>
    <property type="molecule type" value="Genomic_DNA"/>
</dbReference>
<dbReference type="PIRSF" id="PIRSF001439">
    <property type="entry name" value="CryM"/>
    <property type="match status" value="1"/>
</dbReference>
<dbReference type="RefSeq" id="WP_064584661.1">
    <property type="nucleotide sequence ID" value="NZ_CP015878.1"/>
</dbReference>
<comment type="similarity">
    <text evidence="1">Belongs to the ornithine cyclodeaminase/mu-crystallin family.</text>
</comment>
<dbReference type="Gene3D" id="3.30.1780.10">
    <property type="entry name" value="ornithine cyclodeaminase, domain 1"/>
    <property type="match status" value="1"/>
</dbReference>
<evidence type="ECO:0000313" key="3">
    <source>
        <dbReference type="Proteomes" id="UP000077748"/>
    </source>
</evidence>
<dbReference type="GO" id="GO:0019752">
    <property type="term" value="P:carboxylic acid metabolic process"/>
    <property type="evidence" value="ECO:0007669"/>
    <property type="project" value="UniProtKB-ARBA"/>
</dbReference>